<evidence type="ECO:0000256" key="4">
    <source>
        <dbReference type="ARBA" id="ARBA00022840"/>
    </source>
</evidence>
<feature type="domain" description="ABC transporter" evidence="8">
    <location>
        <begin position="367"/>
        <end position="606"/>
    </location>
</feature>
<dbReference type="InterPro" id="IPR027417">
    <property type="entry name" value="P-loop_NTPase"/>
</dbReference>
<comment type="subcellular location">
    <subcellularLocation>
        <location evidence="1">Cell membrane</location>
        <topology evidence="1">Multi-pass membrane protein</topology>
    </subcellularLocation>
</comment>
<name>A0ABQ3VTP0_9CHLR</name>
<evidence type="ECO:0000256" key="1">
    <source>
        <dbReference type="ARBA" id="ARBA00004651"/>
    </source>
</evidence>
<feature type="transmembrane region" description="Helical" evidence="7">
    <location>
        <begin position="83"/>
        <end position="100"/>
    </location>
</feature>
<reference evidence="10 11" key="1">
    <citation type="journal article" date="2021" name="Int. J. Syst. Evol. Microbiol.">
        <title>Reticulibacter mediterranei gen. nov., sp. nov., within the new family Reticulibacteraceae fam. nov., and Ktedonospora formicarum gen. nov., sp. nov., Ktedonobacter robiniae sp. nov., Dictyobacter formicarum sp. nov. and Dictyobacter arantiisoli sp. nov., belonging to the class Ktedonobacteria.</title>
        <authorList>
            <person name="Yabe S."/>
            <person name="Zheng Y."/>
            <person name="Wang C.M."/>
            <person name="Sakai Y."/>
            <person name="Abe K."/>
            <person name="Yokota A."/>
            <person name="Donadio S."/>
            <person name="Cavaletti L."/>
            <person name="Monciardini P."/>
        </authorList>
    </citation>
    <scope>NUCLEOTIDE SEQUENCE [LARGE SCALE GENOMIC DNA]</scope>
    <source>
        <strain evidence="10 11">SOSP1-9</strain>
    </source>
</reference>
<evidence type="ECO:0000256" key="2">
    <source>
        <dbReference type="ARBA" id="ARBA00022692"/>
    </source>
</evidence>
<dbReference type="SMART" id="SM00382">
    <property type="entry name" value="AAA"/>
    <property type="match status" value="1"/>
</dbReference>
<keyword evidence="5 7" id="KW-1133">Transmembrane helix</keyword>
<dbReference type="InterPro" id="IPR036640">
    <property type="entry name" value="ABC1_TM_sf"/>
</dbReference>
<evidence type="ECO:0000313" key="10">
    <source>
        <dbReference type="EMBL" id="GHO89242.1"/>
    </source>
</evidence>
<dbReference type="InterPro" id="IPR011527">
    <property type="entry name" value="ABC1_TM_dom"/>
</dbReference>
<dbReference type="SUPFAM" id="SSF90123">
    <property type="entry name" value="ABC transporter transmembrane region"/>
    <property type="match status" value="1"/>
</dbReference>
<evidence type="ECO:0000259" key="9">
    <source>
        <dbReference type="PROSITE" id="PS50929"/>
    </source>
</evidence>
<organism evidence="10 11">
    <name type="scientific">Dictyobacter formicarum</name>
    <dbReference type="NCBI Taxonomy" id="2778368"/>
    <lineage>
        <taxon>Bacteria</taxon>
        <taxon>Bacillati</taxon>
        <taxon>Chloroflexota</taxon>
        <taxon>Ktedonobacteria</taxon>
        <taxon>Ktedonobacterales</taxon>
        <taxon>Dictyobacteraceae</taxon>
        <taxon>Dictyobacter</taxon>
    </lineage>
</organism>
<dbReference type="PANTHER" id="PTHR43394">
    <property type="entry name" value="ATP-DEPENDENT PERMEASE MDL1, MITOCHONDRIAL"/>
    <property type="match status" value="1"/>
</dbReference>
<dbReference type="InterPro" id="IPR003439">
    <property type="entry name" value="ABC_transporter-like_ATP-bd"/>
</dbReference>
<dbReference type="Proteomes" id="UP000635565">
    <property type="component" value="Unassembled WGS sequence"/>
</dbReference>
<proteinExistence type="predicted"/>
<dbReference type="PROSITE" id="PS50893">
    <property type="entry name" value="ABC_TRANSPORTER_2"/>
    <property type="match status" value="1"/>
</dbReference>
<feature type="transmembrane region" description="Helical" evidence="7">
    <location>
        <begin position="20"/>
        <end position="45"/>
    </location>
</feature>
<dbReference type="Gene3D" id="3.40.50.300">
    <property type="entry name" value="P-loop containing nucleotide triphosphate hydrolases"/>
    <property type="match status" value="1"/>
</dbReference>
<evidence type="ECO:0000256" key="3">
    <source>
        <dbReference type="ARBA" id="ARBA00022741"/>
    </source>
</evidence>
<keyword evidence="3" id="KW-0547">Nucleotide-binding</keyword>
<feature type="transmembrane region" description="Helical" evidence="7">
    <location>
        <begin position="275"/>
        <end position="294"/>
    </location>
</feature>
<dbReference type="InterPro" id="IPR017871">
    <property type="entry name" value="ABC_transporter-like_CS"/>
</dbReference>
<dbReference type="InterPro" id="IPR003593">
    <property type="entry name" value="AAA+_ATPase"/>
</dbReference>
<feature type="transmembrane region" description="Helical" evidence="7">
    <location>
        <begin position="166"/>
        <end position="183"/>
    </location>
</feature>
<dbReference type="PROSITE" id="PS50929">
    <property type="entry name" value="ABC_TM1F"/>
    <property type="match status" value="1"/>
</dbReference>
<evidence type="ECO:0000259" key="8">
    <source>
        <dbReference type="PROSITE" id="PS50893"/>
    </source>
</evidence>
<keyword evidence="11" id="KW-1185">Reference proteome</keyword>
<feature type="transmembrane region" description="Helical" evidence="7">
    <location>
        <begin position="189"/>
        <end position="207"/>
    </location>
</feature>
<evidence type="ECO:0000256" key="7">
    <source>
        <dbReference type="SAM" id="Phobius"/>
    </source>
</evidence>
<evidence type="ECO:0000256" key="6">
    <source>
        <dbReference type="ARBA" id="ARBA00023136"/>
    </source>
</evidence>
<accession>A0ABQ3VTP0</accession>
<dbReference type="SUPFAM" id="SSF52540">
    <property type="entry name" value="P-loop containing nucleoside triphosphate hydrolases"/>
    <property type="match status" value="1"/>
</dbReference>
<gene>
    <name evidence="10" type="ORF">KSZ_72480</name>
</gene>
<evidence type="ECO:0000313" key="11">
    <source>
        <dbReference type="Proteomes" id="UP000635565"/>
    </source>
</evidence>
<dbReference type="PROSITE" id="PS00211">
    <property type="entry name" value="ABC_TRANSPORTER_1"/>
    <property type="match status" value="1"/>
</dbReference>
<evidence type="ECO:0000256" key="5">
    <source>
        <dbReference type="ARBA" id="ARBA00022989"/>
    </source>
</evidence>
<keyword evidence="4" id="KW-0067">ATP-binding</keyword>
<dbReference type="EMBL" id="BNJJ01000033">
    <property type="protein sequence ID" value="GHO89242.1"/>
    <property type="molecule type" value="Genomic_DNA"/>
</dbReference>
<keyword evidence="2 7" id="KW-0812">Transmembrane</keyword>
<dbReference type="InterPro" id="IPR039421">
    <property type="entry name" value="Type_1_exporter"/>
</dbReference>
<comment type="caution">
    <text evidence="10">The sequence shown here is derived from an EMBL/GenBank/DDBJ whole genome shotgun (WGS) entry which is preliminary data.</text>
</comment>
<sequence>MSLQQHLRLTIQRLYSSGRLIWSVVRLTWLACPLLVAVILLLLALESLLPPLNLWLTRCVLDSITAMMHVGSSSDPLATRLPLAWWIALAALSIILNQLIQLTGQSLQHLASDRVTTFVDLRIIQVTNRWQGLTRFEDPTLADDLMRIRTSANQVGLTLVIKGTRGIVNLLTLLTVTIMLWQWQPLLTLLLLLASLPTALLFTAYYINVARHLYWLTPHTRRLEYYRNTVLTPEPARDVRLYGLGPFFQNCYQQLYEQSMEQFEHLQRRSAVRMTMAQVLSTATAGVCFLWLVWQALHGQLSIGGLVLYSGAVLLLQQTLLASVDVLQALPQELPFLPALFRVLKAPPDLPAVQQPLPAPRPMRHGIAFEHVSFTYPGQAEPTLRDVSFQLAPGENVALVGHNGAGKTTIVKLLLRLYDPTEGRILLDGQDLRTYDLAALRREFGAIFQDFVHYDLTLGENIALGQIDALADQERLLQAARQANAGTLVEELSQGLDTLLGRSFGGQELSGGQWQKVALARAFVRDCQLLVLDEPTAALDVQTEYELYQRFHELTHERMTILISHRFSTVRMADRMLYLAAGRIQETGSHEELMALNGEYARLYRLQASQYLAEQASEVQA</sequence>
<dbReference type="RefSeq" id="WP_201366766.1">
    <property type="nucleotide sequence ID" value="NZ_BNJJ01000033.1"/>
</dbReference>
<feature type="domain" description="ABC transmembrane type-1" evidence="9">
    <location>
        <begin position="37"/>
        <end position="332"/>
    </location>
</feature>
<keyword evidence="6 7" id="KW-0472">Membrane</keyword>
<dbReference type="PANTHER" id="PTHR43394:SF1">
    <property type="entry name" value="ATP-BINDING CASSETTE SUB-FAMILY B MEMBER 10, MITOCHONDRIAL"/>
    <property type="match status" value="1"/>
</dbReference>
<dbReference type="Pfam" id="PF00005">
    <property type="entry name" value="ABC_tran"/>
    <property type="match status" value="1"/>
</dbReference>
<protein>
    <submittedName>
        <fullName evidence="10">ABC transporter permease</fullName>
    </submittedName>
</protein>
<dbReference type="Gene3D" id="1.20.1560.10">
    <property type="entry name" value="ABC transporter type 1, transmembrane domain"/>
    <property type="match status" value="1"/>
</dbReference>